<evidence type="ECO:0000313" key="2">
    <source>
        <dbReference type="EMBL" id="RUP19794.1"/>
    </source>
</evidence>
<accession>A0A433BA76</accession>
<sequence>MQPSFSCNLFFGVLGACLLRQGDAIIIQPCSCANIKVFYVCNEKTGQAGKFARNNYLCHPHLHCFFGPLRKPEDSLADCARRPHLLLYEYTISFENSLNPIQTFGTYFQTSRTSLNLYDDYPRKTTALSLGQLHRDQPRIQTFLPTRTSPD</sequence>
<keyword evidence="1" id="KW-0732">Signal</keyword>
<evidence type="ECO:0008006" key="4">
    <source>
        <dbReference type="Google" id="ProtNLM"/>
    </source>
</evidence>
<dbReference type="EMBL" id="RBNI01014637">
    <property type="protein sequence ID" value="RUP19794.1"/>
    <property type="molecule type" value="Genomic_DNA"/>
</dbReference>
<evidence type="ECO:0000256" key="1">
    <source>
        <dbReference type="SAM" id="SignalP"/>
    </source>
</evidence>
<comment type="caution">
    <text evidence="2">The sequence shown here is derived from an EMBL/GenBank/DDBJ whole genome shotgun (WGS) entry which is preliminary data.</text>
</comment>
<gene>
    <name evidence="2" type="ORF">BC936DRAFT_139290</name>
</gene>
<feature type="signal peptide" evidence="1">
    <location>
        <begin position="1"/>
        <end position="24"/>
    </location>
</feature>
<name>A0A433BA76_9FUNG</name>
<reference evidence="2 3" key="1">
    <citation type="journal article" date="2018" name="New Phytol.">
        <title>Phylogenomics of Endogonaceae and evolution of mycorrhizas within Mucoromycota.</title>
        <authorList>
            <person name="Chang Y."/>
            <person name="Desiro A."/>
            <person name="Na H."/>
            <person name="Sandor L."/>
            <person name="Lipzen A."/>
            <person name="Clum A."/>
            <person name="Barry K."/>
            <person name="Grigoriev I.V."/>
            <person name="Martin F.M."/>
            <person name="Stajich J.E."/>
            <person name="Smith M.E."/>
            <person name="Bonito G."/>
            <person name="Spatafora J.W."/>
        </authorList>
    </citation>
    <scope>NUCLEOTIDE SEQUENCE [LARGE SCALE GENOMIC DNA]</scope>
    <source>
        <strain evidence="2 3">GMNB39</strain>
    </source>
</reference>
<proteinExistence type="predicted"/>
<evidence type="ECO:0000313" key="3">
    <source>
        <dbReference type="Proteomes" id="UP000268093"/>
    </source>
</evidence>
<protein>
    <recommendedName>
        <fullName evidence="4">Secreted protein</fullName>
    </recommendedName>
</protein>
<keyword evidence="3" id="KW-1185">Reference proteome</keyword>
<dbReference type="AlphaFoldDB" id="A0A433BA76"/>
<dbReference type="Proteomes" id="UP000268093">
    <property type="component" value="Unassembled WGS sequence"/>
</dbReference>
<organism evidence="2 3">
    <name type="scientific">Jimgerdemannia flammicorona</name>
    <dbReference type="NCBI Taxonomy" id="994334"/>
    <lineage>
        <taxon>Eukaryota</taxon>
        <taxon>Fungi</taxon>
        <taxon>Fungi incertae sedis</taxon>
        <taxon>Mucoromycota</taxon>
        <taxon>Mucoromycotina</taxon>
        <taxon>Endogonomycetes</taxon>
        <taxon>Endogonales</taxon>
        <taxon>Endogonaceae</taxon>
        <taxon>Jimgerdemannia</taxon>
    </lineage>
</organism>
<feature type="chain" id="PRO_5019088159" description="Secreted protein" evidence="1">
    <location>
        <begin position="25"/>
        <end position="151"/>
    </location>
</feature>